<organism evidence="2 3">
    <name type="scientific">Roseateles flavus</name>
    <dbReference type="NCBI Taxonomy" id="3149041"/>
    <lineage>
        <taxon>Bacteria</taxon>
        <taxon>Pseudomonadati</taxon>
        <taxon>Pseudomonadota</taxon>
        <taxon>Betaproteobacteria</taxon>
        <taxon>Burkholderiales</taxon>
        <taxon>Sphaerotilaceae</taxon>
        <taxon>Roseateles</taxon>
    </lineage>
</organism>
<feature type="transmembrane region" description="Helical" evidence="1">
    <location>
        <begin position="29"/>
        <end position="51"/>
    </location>
</feature>
<evidence type="ECO:0008006" key="4">
    <source>
        <dbReference type="Google" id="ProtNLM"/>
    </source>
</evidence>
<evidence type="ECO:0000313" key="3">
    <source>
        <dbReference type="Proteomes" id="UP001462640"/>
    </source>
</evidence>
<comment type="caution">
    <text evidence="2">The sequence shown here is derived from an EMBL/GenBank/DDBJ whole genome shotgun (WGS) entry which is preliminary data.</text>
</comment>
<evidence type="ECO:0000256" key="1">
    <source>
        <dbReference type="SAM" id="Phobius"/>
    </source>
</evidence>
<dbReference type="Proteomes" id="UP001462640">
    <property type="component" value="Unassembled WGS sequence"/>
</dbReference>
<keyword evidence="3" id="KW-1185">Reference proteome</keyword>
<evidence type="ECO:0000313" key="2">
    <source>
        <dbReference type="EMBL" id="MEO3714850.1"/>
    </source>
</evidence>
<accession>A0ABV0GID9</accession>
<dbReference type="RefSeq" id="WP_347611945.1">
    <property type="nucleotide sequence ID" value="NZ_JBDPZC010000010.1"/>
</dbReference>
<protein>
    <recommendedName>
        <fullName evidence="4">Transmembrane protein</fullName>
    </recommendedName>
</protein>
<gene>
    <name evidence="2" type="ORF">ABDJ40_18945</name>
</gene>
<sequence length="146" mass="16951">MEHTLHRPARPEMTAQREQSLRQLTLTMYLLYGFSLFTGLPVVVALMLNYVRLSESRGTIYHSHLRWALHTFWWGMAWTLLGWCMLALGAGSILNLIYGGLEPSDLVRHFAGFSGTGMVVLALNWLWLLSRLVRGLLNWNEYRRMR</sequence>
<keyword evidence="1" id="KW-1133">Transmembrane helix</keyword>
<dbReference type="EMBL" id="JBDPZC010000010">
    <property type="protein sequence ID" value="MEO3714850.1"/>
    <property type="molecule type" value="Genomic_DNA"/>
</dbReference>
<reference evidence="2 3" key="1">
    <citation type="submission" date="2024-05" db="EMBL/GenBank/DDBJ databases">
        <title>Roseateles sp. 2.12 16S ribosomal RNA gene Genome sequencing and assembly.</title>
        <authorList>
            <person name="Woo H."/>
        </authorList>
    </citation>
    <scope>NUCLEOTIDE SEQUENCE [LARGE SCALE GENOMIC DNA]</scope>
    <source>
        <strain evidence="2 3">2.12</strain>
    </source>
</reference>
<feature type="transmembrane region" description="Helical" evidence="1">
    <location>
        <begin position="72"/>
        <end position="98"/>
    </location>
</feature>
<proteinExistence type="predicted"/>
<feature type="transmembrane region" description="Helical" evidence="1">
    <location>
        <begin position="110"/>
        <end position="129"/>
    </location>
</feature>
<keyword evidence="1" id="KW-0472">Membrane</keyword>
<keyword evidence="1" id="KW-0812">Transmembrane</keyword>
<name>A0ABV0GID9_9BURK</name>